<name>A0A511D7I8_9PSEU</name>
<dbReference type="SUPFAM" id="SSF141322">
    <property type="entry name" value="NfeD domain-like"/>
    <property type="match status" value="1"/>
</dbReference>
<keyword evidence="2 5" id="KW-0812">Transmembrane</keyword>
<evidence type="ECO:0000256" key="4">
    <source>
        <dbReference type="ARBA" id="ARBA00023136"/>
    </source>
</evidence>
<organism evidence="7 8">
    <name type="scientific">Pseudonocardia asaccharolytica DSM 44247 = NBRC 16224</name>
    <dbReference type="NCBI Taxonomy" id="1123024"/>
    <lineage>
        <taxon>Bacteria</taxon>
        <taxon>Bacillati</taxon>
        <taxon>Actinomycetota</taxon>
        <taxon>Actinomycetes</taxon>
        <taxon>Pseudonocardiales</taxon>
        <taxon>Pseudonocardiaceae</taxon>
        <taxon>Pseudonocardia</taxon>
    </lineage>
</organism>
<dbReference type="InterPro" id="IPR052165">
    <property type="entry name" value="Membrane_assoc_protease"/>
</dbReference>
<dbReference type="Proteomes" id="UP000321328">
    <property type="component" value="Unassembled WGS sequence"/>
</dbReference>
<keyword evidence="4 5" id="KW-0472">Membrane</keyword>
<feature type="transmembrane region" description="Helical" evidence="5">
    <location>
        <begin position="41"/>
        <end position="61"/>
    </location>
</feature>
<keyword evidence="8" id="KW-1185">Reference proteome</keyword>
<evidence type="ECO:0000313" key="8">
    <source>
        <dbReference type="Proteomes" id="UP000321328"/>
    </source>
</evidence>
<dbReference type="InterPro" id="IPR012340">
    <property type="entry name" value="NA-bd_OB-fold"/>
</dbReference>
<feature type="domain" description="NfeD-like C-terminal" evidence="6">
    <location>
        <begin position="75"/>
        <end position="134"/>
    </location>
</feature>
<dbReference type="Gene3D" id="2.40.50.140">
    <property type="entry name" value="Nucleic acid-binding proteins"/>
    <property type="match status" value="1"/>
</dbReference>
<sequence>MVIAVLLGVAEVFTLTAVLGLLAGAALLTSGVAAVGLPLPLQLVVFAMASAAGLLAIRPIARRHSQQPRLERFGVDALVGRKAYAVTEVTVREGTVRIGGEDWTARSFDESVVIPAGATVNVMQIDGATAIVYPEE</sequence>
<gene>
    <name evidence="7" type="ORF">PA7_34310</name>
</gene>
<accession>A0A511D7I8</accession>
<evidence type="ECO:0000256" key="2">
    <source>
        <dbReference type="ARBA" id="ARBA00022692"/>
    </source>
</evidence>
<dbReference type="PANTHER" id="PTHR33507">
    <property type="entry name" value="INNER MEMBRANE PROTEIN YBBJ"/>
    <property type="match status" value="1"/>
</dbReference>
<dbReference type="InterPro" id="IPR002810">
    <property type="entry name" value="NfeD-like_C"/>
</dbReference>
<comment type="subcellular location">
    <subcellularLocation>
        <location evidence="1">Membrane</location>
        <topology evidence="1">Multi-pass membrane protein</topology>
    </subcellularLocation>
</comment>
<dbReference type="Pfam" id="PF01957">
    <property type="entry name" value="NfeD"/>
    <property type="match status" value="1"/>
</dbReference>
<proteinExistence type="predicted"/>
<feature type="transmembrane region" description="Helical" evidence="5">
    <location>
        <begin position="12"/>
        <end position="35"/>
    </location>
</feature>
<evidence type="ECO:0000256" key="1">
    <source>
        <dbReference type="ARBA" id="ARBA00004141"/>
    </source>
</evidence>
<reference evidence="7 8" key="1">
    <citation type="submission" date="2019-07" db="EMBL/GenBank/DDBJ databases">
        <title>Whole genome shotgun sequence of Pseudonocardia asaccharolytica NBRC 16224.</title>
        <authorList>
            <person name="Hosoyama A."/>
            <person name="Uohara A."/>
            <person name="Ohji S."/>
            <person name="Ichikawa N."/>
        </authorList>
    </citation>
    <scope>NUCLEOTIDE SEQUENCE [LARGE SCALE GENOMIC DNA]</scope>
    <source>
        <strain evidence="7 8">NBRC 16224</strain>
    </source>
</reference>
<dbReference type="EMBL" id="BJVI01000041">
    <property type="protein sequence ID" value="GEL19594.1"/>
    <property type="molecule type" value="Genomic_DNA"/>
</dbReference>
<evidence type="ECO:0000256" key="5">
    <source>
        <dbReference type="SAM" id="Phobius"/>
    </source>
</evidence>
<evidence type="ECO:0000259" key="6">
    <source>
        <dbReference type="Pfam" id="PF01957"/>
    </source>
</evidence>
<dbReference type="AlphaFoldDB" id="A0A511D7I8"/>
<comment type="caution">
    <text evidence="7">The sequence shown here is derived from an EMBL/GenBank/DDBJ whole genome shotgun (WGS) entry which is preliminary data.</text>
</comment>
<evidence type="ECO:0000313" key="7">
    <source>
        <dbReference type="EMBL" id="GEL19594.1"/>
    </source>
</evidence>
<dbReference type="PANTHER" id="PTHR33507:SF3">
    <property type="entry name" value="INNER MEMBRANE PROTEIN YBBJ"/>
    <property type="match status" value="1"/>
</dbReference>
<dbReference type="STRING" id="1123024.GCA_000423625_01861"/>
<keyword evidence="3 5" id="KW-1133">Transmembrane helix</keyword>
<evidence type="ECO:0000256" key="3">
    <source>
        <dbReference type="ARBA" id="ARBA00022989"/>
    </source>
</evidence>
<dbReference type="GO" id="GO:0005886">
    <property type="term" value="C:plasma membrane"/>
    <property type="evidence" value="ECO:0007669"/>
    <property type="project" value="TreeGrafter"/>
</dbReference>
<protein>
    <submittedName>
        <fullName evidence="7">Membrane protein</fullName>
    </submittedName>
</protein>